<reference evidence="1" key="1">
    <citation type="submission" date="2018-05" db="EMBL/GenBank/DDBJ databases">
        <authorList>
            <person name="Lanie J.A."/>
            <person name="Ng W.-L."/>
            <person name="Kazmierczak K.M."/>
            <person name="Andrzejewski T.M."/>
            <person name="Davidsen T.M."/>
            <person name="Wayne K.J."/>
            <person name="Tettelin H."/>
            <person name="Glass J.I."/>
            <person name="Rusch D."/>
            <person name="Podicherti R."/>
            <person name="Tsui H.-C.T."/>
            <person name="Winkler M.E."/>
        </authorList>
    </citation>
    <scope>NUCLEOTIDE SEQUENCE</scope>
</reference>
<dbReference type="AlphaFoldDB" id="A0A381T2K9"/>
<accession>A0A381T2K9</accession>
<sequence length="25" mass="2831">MPATQLTVYVQILKLTAGGHKRLEY</sequence>
<gene>
    <name evidence="1" type="ORF">METZ01_LOCUS60757</name>
</gene>
<protein>
    <submittedName>
        <fullName evidence="1">Uncharacterized protein</fullName>
    </submittedName>
</protein>
<proteinExistence type="predicted"/>
<evidence type="ECO:0000313" key="1">
    <source>
        <dbReference type="EMBL" id="SVA07903.1"/>
    </source>
</evidence>
<dbReference type="EMBL" id="UINC01003621">
    <property type="protein sequence ID" value="SVA07903.1"/>
    <property type="molecule type" value="Genomic_DNA"/>
</dbReference>
<organism evidence="1">
    <name type="scientific">marine metagenome</name>
    <dbReference type="NCBI Taxonomy" id="408172"/>
    <lineage>
        <taxon>unclassified sequences</taxon>
        <taxon>metagenomes</taxon>
        <taxon>ecological metagenomes</taxon>
    </lineage>
</organism>
<name>A0A381T2K9_9ZZZZ</name>